<sequence length="145" mass="17031">MVEQSEWPPSPCVLPVFSSKFERWEERAFTREGKAAGAIADMRLDWPEDRNALQVIKPPIHFQEGKHLGLHLGKSEKGVYFALVRRRCELKWVLKHEADLTGWVLKNGIEQRQVRGPWILQDINDHYNKTWRRNYEKADDIEAPV</sequence>
<reference evidence="1 2" key="1">
    <citation type="submission" date="2016-09" db="EMBL/GenBank/DDBJ databases">
        <title>The draft genome of Dichanthelium oligosanthes: A C3 panicoid grass species.</title>
        <authorList>
            <person name="Studer A.J."/>
            <person name="Schnable J.C."/>
            <person name="Brutnell T.P."/>
        </authorList>
    </citation>
    <scope>NUCLEOTIDE SEQUENCE [LARGE SCALE GENOMIC DNA]</scope>
    <source>
        <strain evidence="2">cv. Kellogg 1175</strain>
        <tissue evidence="1">Leaf</tissue>
    </source>
</reference>
<dbReference type="AlphaFoldDB" id="A0A1E5VY06"/>
<dbReference type="OrthoDB" id="639965at2759"/>
<evidence type="ECO:0000313" key="1">
    <source>
        <dbReference type="EMBL" id="OEL29997.1"/>
    </source>
</evidence>
<evidence type="ECO:0000313" key="2">
    <source>
        <dbReference type="Proteomes" id="UP000095767"/>
    </source>
</evidence>
<protein>
    <submittedName>
        <fullName evidence="1">Uncharacterized protein</fullName>
    </submittedName>
</protein>
<dbReference type="STRING" id="888268.A0A1E5VY06"/>
<proteinExistence type="predicted"/>
<dbReference type="Proteomes" id="UP000095767">
    <property type="component" value="Unassembled WGS sequence"/>
</dbReference>
<dbReference type="PANTHER" id="PTHR34591">
    <property type="entry name" value="OS03G0653100 PROTEIN-RELATED"/>
    <property type="match status" value="1"/>
</dbReference>
<dbReference type="EMBL" id="LWDX02026470">
    <property type="protein sequence ID" value="OEL29997.1"/>
    <property type="molecule type" value="Genomic_DNA"/>
</dbReference>
<organism evidence="1 2">
    <name type="scientific">Dichanthelium oligosanthes</name>
    <dbReference type="NCBI Taxonomy" id="888268"/>
    <lineage>
        <taxon>Eukaryota</taxon>
        <taxon>Viridiplantae</taxon>
        <taxon>Streptophyta</taxon>
        <taxon>Embryophyta</taxon>
        <taxon>Tracheophyta</taxon>
        <taxon>Spermatophyta</taxon>
        <taxon>Magnoliopsida</taxon>
        <taxon>Liliopsida</taxon>
        <taxon>Poales</taxon>
        <taxon>Poaceae</taxon>
        <taxon>PACMAD clade</taxon>
        <taxon>Panicoideae</taxon>
        <taxon>Panicodae</taxon>
        <taxon>Paniceae</taxon>
        <taxon>Dichantheliinae</taxon>
        <taxon>Dichanthelium</taxon>
    </lineage>
</organism>
<gene>
    <name evidence="1" type="ORF">BAE44_0008978</name>
</gene>
<accession>A0A1E5VY06</accession>
<comment type="caution">
    <text evidence="1">The sequence shown here is derived from an EMBL/GenBank/DDBJ whole genome shotgun (WGS) entry which is preliminary data.</text>
</comment>
<keyword evidence="2" id="KW-1185">Reference proteome</keyword>
<dbReference type="PANTHER" id="PTHR34591:SF50">
    <property type="entry name" value="F-BOX DOMAIN-CONTAINING PROTEIN"/>
    <property type="match status" value="1"/>
</dbReference>
<name>A0A1E5VY06_9POAL</name>